<name>A0A814HGF4_9BILA</name>
<accession>A0A814HGF4</accession>
<evidence type="ECO:0000313" key="3">
    <source>
        <dbReference type="EMBL" id="CAF1009583.1"/>
    </source>
</evidence>
<comment type="caution">
    <text evidence="3">The sequence shown here is derived from an EMBL/GenBank/DDBJ whole genome shotgun (WGS) entry which is preliminary data.</text>
</comment>
<proteinExistence type="predicted"/>
<dbReference type="InterPro" id="IPR013087">
    <property type="entry name" value="Znf_C2H2_type"/>
</dbReference>
<evidence type="ECO:0000259" key="2">
    <source>
        <dbReference type="PROSITE" id="PS00028"/>
    </source>
</evidence>
<protein>
    <recommendedName>
        <fullName evidence="2">C2H2-type domain-containing protein</fullName>
    </recommendedName>
</protein>
<reference evidence="3" key="1">
    <citation type="submission" date="2021-02" db="EMBL/GenBank/DDBJ databases">
        <authorList>
            <person name="Nowell W R."/>
        </authorList>
    </citation>
    <scope>NUCLEOTIDE SEQUENCE</scope>
    <source>
        <strain evidence="3">Ploen Becks lab</strain>
    </source>
</reference>
<evidence type="ECO:0000313" key="4">
    <source>
        <dbReference type="Proteomes" id="UP000663879"/>
    </source>
</evidence>
<dbReference type="PROSITE" id="PS00028">
    <property type="entry name" value="ZINC_FINGER_C2H2_1"/>
    <property type="match status" value="1"/>
</dbReference>
<dbReference type="EMBL" id="CAJNOC010004103">
    <property type="protein sequence ID" value="CAF1009583.1"/>
    <property type="molecule type" value="Genomic_DNA"/>
</dbReference>
<dbReference type="AlphaFoldDB" id="A0A814HGF4"/>
<organism evidence="3 4">
    <name type="scientific">Brachionus calyciflorus</name>
    <dbReference type="NCBI Taxonomy" id="104777"/>
    <lineage>
        <taxon>Eukaryota</taxon>
        <taxon>Metazoa</taxon>
        <taxon>Spiralia</taxon>
        <taxon>Gnathifera</taxon>
        <taxon>Rotifera</taxon>
        <taxon>Eurotatoria</taxon>
        <taxon>Monogononta</taxon>
        <taxon>Pseudotrocha</taxon>
        <taxon>Ploima</taxon>
        <taxon>Brachionidae</taxon>
        <taxon>Brachionus</taxon>
    </lineage>
</organism>
<gene>
    <name evidence="3" type="ORF">OXX778_LOCUS16824</name>
</gene>
<feature type="region of interest" description="Disordered" evidence="1">
    <location>
        <begin position="1"/>
        <end position="45"/>
    </location>
</feature>
<evidence type="ECO:0000256" key="1">
    <source>
        <dbReference type="SAM" id="MobiDB-lite"/>
    </source>
</evidence>
<dbReference type="Proteomes" id="UP000663879">
    <property type="component" value="Unassembled WGS sequence"/>
</dbReference>
<feature type="domain" description="C2H2-type" evidence="2">
    <location>
        <begin position="73"/>
        <end position="96"/>
    </location>
</feature>
<keyword evidence="4" id="KW-1185">Reference proteome</keyword>
<sequence length="119" mass="13657">MDEILTVDLPGRERDKNQIDSINESRLNRALNESDKRESDNDSELVYQREDNVSVENLETVNYVQTNGPKVKCTAEGCDKEFGTEVGMKIHFGFKHKIRRLSEKNIRVEPVNESLMGTN</sequence>